<dbReference type="eggNOG" id="KOG0922">
    <property type="taxonomic scope" value="Eukaryota"/>
</dbReference>
<dbReference type="GO" id="GO:0000398">
    <property type="term" value="P:mRNA splicing, via spliceosome"/>
    <property type="evidence" value="ECO:0000318"/>
    <property type="project" value="GO_Central"/>
</dbReference>
<dbReference type="STRING" id="4155.A0A022RPL0"/>
<dbReference type="InterPro" id="IPR007502">
    <property type="entry name" value="Helicase-assoc_dom"/>
</dbReference>
<evidence type="ECO:0000256" key="9">
    <source>
        <dbReference type="ARBA" id="ARBA00047984"/>
    </source>
</evidence>
<sequence length="678" mass="75862">NASPPPETEGISRLVEKLKGVGLSTTTAAPEVKKPKPKVSLSPQHEEIRRSFPIYKLKNELVQAVHDNQVLVVIGETGSGKTTQLTQYLADTGKYTTDGKKIGCTQPRRVAAISVAKRVAEEFGSPLGQEVGYTIRFEDRTSPKTIIKYMTDGMLLREIITDEYLSQYSVIILDEAHERTLSTDILFGLLKPLLKRRPDLRLIVTSATLDAEKFSEYFFNCSVFRIPGKIFPVEVIYIEPPERRGFVNMSIDVVLQIHTSEPEGGDILVFLTGQDEIDSACNSLHERMEKILRGKNRNNCGRELIILPVYSTLPIEIQSRIFEPTPPGKRKVVFATNIAEASLTIDGIFYVVDSGYAKQNVYNPNKVLDSLVTARISQASAKQRQGRAGRTGPGKCYRLYTESTFLNEMAPTTAPEILRINLSTTVLNLKSMGIDDLFSFDFMDPPSRKALASAVEELHKLGALDENGVITNLGRKIGEFPLDPPLSKMLLTSVDLGCSDEILTVTAMIQAGNIFYRPRDKQDEADKKRAKFVQPSGDHLTQLFVYEAWKKAGNCFSGQWCYDNFVQSQSMRRAHDVRKQLVSIMERQNLNVVSCGKNVTKVQRAIAAGLFANAARKDRLGRGYRRVADNQSVYIHPSSTLFSSKRQPEWVIYNELVMTSKAFMRDVTAVDSNWLPKS</sequence>
<feature type="region of interest" description="Disordered" evidence="12">
    <location>
        <begin position="25"/>
        <end position="44"/>
    </location>
</feature>
<evidence type="ECO:0000259" key="14">
    <source>
        <dbReference type="PROSITE" id="PS51194"/>
    </source>
</evidence>
<dbReference type="FunFam" id="3.40.50.300:FF:000615">
    <property type="entry name" value="pre-mRNA-splicing factor ATP-dependent RNA helicase DEAH7"/>
    <property type="match status" value="1"/>
</dbReference>
<evidence type="ECO:0000256" key="4">
    <source>
        <dbReference type="ARBA" id="ARBA00022741"/>
    </source>
</evidence>
<feature type="domain" description="Helicase C-terminal" evidence="14">
    <location>
        <begin position="250"/>
        <end position="433"/>
    </location>
</feature>
<comment type="catalytic activity">
    <reaction evidence="9">
        <text>ATP + H2O = ADP + phosphate + H(+)</text>
        <dbReference type="Rhea" id="RHEA:13065"/>
        <dbReference type="ChEBI" id="CHEBI:15377"/>
        <dbReference type="ChEBI" id="CHEBI:15378"/>
        <dbReference type="ChEBI" id="CHEBI:30616"/>
        <dbReference type="ChEBI" id="CHEBI:43474"/>
        <dbReference type="ChEBI" id="CHEBI:456216"/>
        <dbReference type="EC" id="3.6.4.13"/>
    </reaction>
</comment>
<protein>
    <recommendedName>
        <fullName evidence="1">RNA helicase</fullName>
        <ecNumber evidence="1">3.6.4.13</ecNumber>
    </recommendedName>
    <alternativeName>
        <fullName evidence="11">DEAH RNA helicase homolog PRP2</fullName>
    </alternativeName>
</protein>
<evidence type="ECO:0000256" key="1">
    <source>
        <dbReference type="ARBA" id="ARBA00012552"/>
    </source>
</evidence>
<dbReference type="AlphaFoldDB" id="A0A022RPL0"/>
<dbReference type="GO" id="GO:0003723">
    <property type="term" value="F:RNA binding"/>
    <property type="evidence" value="ECO:0000318"/>
    <property type="project" value="GO_Central"/>
</dbReference>
<dbReference type="EC" id="3.6.4.13" evidence="1"/>
<evidence type="ECO:0000256" key="2">
    <source>
        <dbReference type="ARBA" id="ARBA00022664"/>
    </source>
</evidence>
<evidence type="ECO:0000256" key="7">
    <source>
        <dbReference type="ARBA" id="ARBA00022840"/>
    </source>
</evidence>
<dbReference type="GO" id="GO:0016787">
    <property type="term" value="F:hydrolase activity"/>
    <property type="evidence" value="ECO:0007669"/>
    <property type="project" value="UniProtKB-KW"/>
</dbReference>
<dbReference type="InterPro" id="IPR014001">
    <property type="entry name" value="Helicase_ATP-bd"/>
</dbReference>
<keyword evidence="6" id="KW-0347">Helicase</keyword>
<evidence type="ECO:0000256" key="12">
    <source>
        <dbReference type="SAM" id="MobiDB-lite"/>
    </source>
</evidence>
<keyword evidence="7" id="KW-0067">ATP-binding</keyword>
<dbReference type="PANTHER" id="PTHR18934">
    <property type="entry name" value="ATP-DEPENDENT RNA HELICASE"/>
    <property type="match status" value="1"/>
</dbReference>
<dbReference type="InterPro" id="IPR027417">
    <property type="entry name" value="P-loop_NTPase"/>
</dbReference>
<dbReference type="Pfam" id="PF00270">
    <property type="entry name" value="DEAD"/>
    <property type="match status" value="1"/>
</dbReference>
<keyword evidence="5" id="KW-0378">Hydrolase</keyword>
<dbReference type="Gene3D" id="1.20.120.1080">
    <property type="match status" value="1"/>
</dbReference>
<dbReference type="SMART" id="SM00487">
    <property type="entry name" value="DEXDc"/>
    <property type="match status" value="1"/>
</dbReference>
<dbReference type="FunFam" id="1.20.120.1080:FF:000001">
    <property type="entry name" value="Pre-mRNA-splicing factor ATP-dependent RNA helicase"/>
    <property type="match status" value="1"/>
</dbReference>
<gene>
    <name evidence="15" type="ORF">MIMGU_mgv1a026582mg</name>
</gene>
<dbReference type="GO" id="GO:0071013">
    <property type="term" value="C:catalytic step 2 spliceosome"/>
    <property type="evidence" value="ECO:0000318"/>
    <property type="project" value="GO_Central"/>
</dbReference>
<keyword evidence="16" id="KW-1185">Reference proteome</keyword>
<dbReference type="PANTHER" id="PTHR18934:SF85">
    <property type="entry name" value="ATP-DEPENDENT RNA HELICASE DHX8"/>
    <property type="match status" value="1"/>
</dbReference>
<comment type="similarity">
    <text evidence="10">Belongs to the DEAD box helicase family. DEAH subfamily. PRP2 sub-subfamily.</text>
</comment>
<dbReference type="InterPro" id="IPR011709">
    <property type="entry name" value="DEAD-box_helicase_OB_fold"/>
</dbReference>
<organism evidence="15 16">
    <name type="scientific">Erythranthe guttata</name>
    <name type="common">Yellow monkey flower</name>
    <name type="synonym">Mimulus guttatus</name>
    <dbReference type="NCBI Taxonomy" id="4155"/>
    <lineage>
        <taxon>Eukaryota</taxon>
        <taxon>Viridiplantae</taxon>
        <taxon>Streptophyta</taxon>
        <taxon>Embryophyta</taxon>
        <taxon>Tracheophyta</taxon>
        <taxon>Spermatophyta</taxon>
        <taxon>Magnoliopsida</taxon>
        <taxon>eudicotyledons</taxon>
        <taxon>Gunneridae</taxon>
        <taxon>Pentapetalae</taxon>
        <taxon>asterids</taxon>
        <taxon>lamiids</taxon>
        <taxon>Lamiales</taxon>
        <taxon>Phrymaceae</taxon>
        <taxon>Erythranthe</taxon>
    </lineage>
</organism>
<evidence type="ECO:0000256" key="6">
    <source>
        <dbReference type="ARBA" id="ARBA00022806"/>
    </source>
</evidence>
<dbReference type="PROSITE" id="PS51194">
    <property type="entry name" value="HELICASE_CTER"/>
    <property type="match status" value="1"/>
</dbReference>
<dbReference type="InterPro" id="IPR011545">
    <property type="entry name" value="DEAD/DEAH_box_helicase_dom"/>
</dbReference>
<keyword evidence="8" id="KW-0508">mRNA splicing</keyword>
<evidence type="ECO:0000259" key="13">
    <source>
        <dbReference type="PROSITE" id="PS51192"/>
    </source>
</evidence>
<proteinExistence type="inferred from homology"/>
<dbReference type="Pfam" id="PF00271">
    <property type="entry name" value="Helicase_C"/>
    <property type="match status" value="1"/>
</dbReference>
<feature type="non-terminal residue" evidence="15">
    <location>
        <position position="1"/>
    </location>
</feature>
<evidence type="ECO:0000256" key="8">
    <source>
        <dbReference type="ARBA" id="ARBA00023187"/>
    </source>
</evidence>
<dbReference type="FunFam" id="3.40.50.300:FF:000007">
    <property type="entry name" value="Pre-mRNA-splicing factor ATP-dependent RNA helicase"/>
    <property type="match status" value="1"/>
</dbReference>
<keyword evidence="4" id="KW-0547">Nucleotide-binding</keyword>
<dbReference type="GO" id="GO:0005524">
    <property type="term" value="F:ATP binding"/>
    <property type="evidence" value="ECO:0007669"/>
    <property type="project" value="UniProtKB-KW"/>
</dbReference>
<dbReference type="CDD" id="cd18791">
    <property type="entry name" value="SF2_C_RHA"/>
    <property type="match status" value="1"/>
</dbReference>
<evidence type="ECO:0000313" key="16">
    <source>
        <dbReference type="Proteomes" id="UP000030748"/>
    </source>
</evidence>
<evidence type="ECO:0000256" key="11">
    <source>
        <dbReference type="ARBA" id="ARBA00077342"/>
    </source>
</evidence>
<dbReference type="SMART" id="SM00490">
    <property type="entry name" value="HELICc"/>
    <property type="match status" value="1"/>
</dbReference>
<evidence type="ECO:0000313" key="15">
    <source>
        <dbReference type="EMBL" id="EYU42417.1"/>
    </source>
</evidence>
<dbReference type="PROSITE" id="PS51192">
    <property type="entry name" value="HELICASE_ATP_BIND_1"/>
    <property type="match status" value="1"/>
</dbReference>
<keyword evidence="2" id="KW-0507">mRNA processing</keyword>
<dbReference type="PROSITE" id="PS00690">
    <property type="entry name" value="DEAH_ATP_HELICASE"/>
    <property type="match status" value="1"/>
</dbReference>
<dbReference type="InterPro" id="IPR048333">
    <property type="entry name" value="HA2_WH"/>
</dbReference>
<accession>A0A022RPL0</accession>
<feature type="domain" description="Helicase ATP-binding" evidence="13">
    <location>
        <begin position="62"/>
        <end position="227"/>
    </location>
</feature>
<evidence type="ECO:0000256" key="3">
    <source>
        <dbReference type="ARBA" id="ARBA00022728"/>
    </source>
</evidence>
<dbReference type="Pfam" id="PF07717">
    <property type="entry name" value="OB_NTP_bind"/>
    <property type="match status" value="1"/>
</dbReference>
<dbReference type="GO" id="GO:0004386">
    <property type="term" value="F:helicase activity"/>
    <property type="evidence" value="ECO:0000318"/>
    <property type="project" value="GO_Central"/>
</dbReference>
<evidence type="ECO:0000256" key="10">
    <source>
        <dbReference type="ARBA" id="ARBA00061257"/>
    </source>
</evidence>
<evidence type="ECO:0000256" key="5">
    <source>
        <dbReference type="ARBA" id="ARBA00022801"/>
    </source>
</evidence>
<dbReference type="Pfam" id="PF21010">
    <property type="entry name" value="HA2_C"/>
    <property type="match status" value="1"/>
</dbReference>
<dbReference type="Proteomes" id="UP000030748">
    <property type="component" value="Unassembled WGS sequence"/>
</dbReference>
<keyword evidence="3" id="KW-0747">Spliceosome</keyword>
<dbReference type="InterPro" id="IPR002464">
    <property type="entry name" value="DNA/RNA_helicase_DEAH_CS"/>
</dbReference>
<name>A0A022RPL0_ERYGU</name>
<dbReference type="SMART" id="SM00847">
    <property type="entry name" value="HA2"/>
    <property type="match status" value="1"/>
</dbReference>
<dbReference type="EMBL" id="KI630292">
    <property type="protein sequence ID" value="EYU42417.1"/>
    <property type="molecule type" value="Genomic_DNA"/>
</dbReference>
<dbReference type="Gene3D" id="3.40.50.300">
    <property type="entry name" value="P-loop containing nucleotide triphosphate hydrolases"/>
    <property type="match status" value="2"/>
</dbReference>
<dbReference type="GO" id="GO:0003724">
    <property type="term" value="F:RNA helicase activity"/>
    <property type="evidence" value="ECO:0007669"/>
    <property type="project" value="UniProtKB-EC"/>
</dbReference>
<dbReference type="Pfam" id="PF04408">
    <property type="entry name" value="WHD_HA2"/>
    <property type="match status" value="1"/>
</dbReference>
<dbReference type="SUPFAM" id="SSF52540">
    <property type="entry name" value="P-loop containing nucleoside triphosphate hydrolases"/>
    <property type="match status" value="1"/>
</dbReference>
<reference evidence="15 16" key="1">
    <citation type="journal article" date="2013" name="Proc. Natl. Acad. Sci. U.S.A.">
        <title>Fine-scale variation in meiotic recombination in Mimulus inferred from population shotgun sequencing.</title>
        <authorList>
            <person name="Hellsten U."/>
            <person name="Wright K.M."/>
            <person name="Jenkins J."/>
            <person name="Shu S."/>
            <person name="Yuan Y."/>
            <person name="Wessler S.R."/>
            <person name="Schmutz J."/>
            <person name="Willis J.H."/>
            <person name="Rokhsar D.S."/>
        </authorList>
    </citation>
    <scope>NUCLEOTIDE SEQUENCE [LARGE SCALE GENOMIC DNA]</scope>
    <source>
        <strain evidence="16">cv. DUN x IM62</strain>
    </source>
</reference>
<dbReference type="InterPro" id="IPR001650">
    <property type="entry name" value="Helicase_C-like"/>
</dbReference>